<organism evidence="1 2">
    <name type="scientific">Heligmosomoides polygyrus</name>
    <name type="common">Parasitic roundworm</name>
    <dbReference type="NCBI Taxonomy" id="6339"/>
    <lineage>
        <taxon>Eukaryota</taxon>
        <taxon>Metazoa</taxon>
        <taxon>Ecdysozoa</taxon>
        <taxon>Nematoda</taxon>
        <taxon>Chromadorea</taxon>
        <taxon>Rhabditida</taxon>
        <taxon>Rhabditina</taxon>
        <taxon>Rhabditomorpha</taxon>
        <taxon>Strongyloidea</taxon>
        <taxon>Heligmosomidae</taxon>
        <taxon>Heligmosomoides</taxon>
    </lineage>
</organism>
<evidence type="ECO:0000313" key="2">
    <source>
        <dbReference type="WBParaSite" id="HPBE_0000230501-mRNA-1"/>
    </source>
</evidence>
<protein>
    <submittedName>
        <fullName evidence="2">EF1_GNE domain-containing protein</fullName>
    </submittedName>
</protein>
<dbReference type="Proteomes" id="UP000050761">
    <property type="component" value="Unassembled WGS sequence"/>
</dbReference>
<name>A0A183F813_HELPZ</name>
<evidence type="ECO:0000313" key="1">
    <source>
        <dbReference type="Proteomes" id="UP000050761"/>
    </source>
</evidence>
<keyword evidence="1" id="KW-1185">Reference proteome</keyword>
<reference evidence="2" key="1">
    <citation type="submission" date="2019-09" db="UniProtKB">
        <authorList>
            <consortium name="WormBaseParasite"/>
        </authorList>
    </citation>
    <scope>IDENTIFICATION</scope>
</reference>
<proteinExistence type="predicted"/>
<accession>A0A183F813</accession>
<sequence length="190" mass="19943">LVAVCELGVDGVEGRVDTDEIAAVVGGIGDEVDDVLVVWKLEVKELGDGSVEIDDAVVVPATVGRYVDVTAEDAKVLALRAVGTGPGEDVAWEEGEVECWLVVGSCPLAVDVIPGEVAACEVVETCVELSSGRTVEKVELEESSLVGNLFFGVVPFDVGEIEKILTGDVIDKCFIDNIDVIVELTLNVAE</sequence>
<dbReference type="WBParaSite" id="HPBE_0000230501-mRNA-1">
    <property type="protein sequence ID" value="HPBE_0000230501-mRNA-1"/>
    <property type="gene ID" value="HPBE_0000230501"/>
</dbReference>
<dbReference type="AlphaFoldDB" id="A0A183F813"/>